<dbReference type="SMART" id="SM00478">
    <property type="entry name" value="ENDO3c"/>
    <property type="match status" value="1"/>
</dbReference>
<keyword evidence="6" id="KW-0004">4Fe-4S</keyword>
<evidence type="ECO:0000256" key="2">
    <source>
        <dbReference type="ARBA" id="ARBA00002933"/>
    </source>
</evidence>
<dbReference type="Gene3D" id="1.10.340.30">
    <property type="entry name" value="Hypothetical protein, domain 2"/>
    <property type="match status" value="1"/>
</dbReference>
<dbReference type="GO" id="GO:0000701">
    <property type="term" value="F:purine-specific mismatch base pair DNA N-glycosylase activity"/>
    <property type="evidence" value="ECO:0007669"/>
    <property type="project" value="UniProtKB-EC"/>
</dbReference>
<dbReference type="FunFam" id="1.10.340.30:FF:000002">
    <property type="entry name" value="Adenine DNA glycosylase"/>
    <property type="match status" value="1"/>
</dbReference>
<dbReference type="CDD" id="cd03431">
    <property type="entry name" value="NUDIX_DNA_Glycosylase_C-MutY"/>
    <property type="match status" value="1"/>
</dbReference>
<dbReference type="SUPFAM" id="SSF55811">
    <property type="entry name" value="Nudix"/>
    <property type="match status" value="1"/>
</dbReference>
<comment type="function">
    <text evidence="2">Adenine glycosylase active on G-A mispairs. MutY also corrects error-prone DNA synthesis past GO lesions which are due to the oxidatively damaged form of guanine: 7,8-dihydro-8-oxoguanine (8-oxo-dGTP).</text>
</comment>
<dbReference type="InterPro" id="IPR029119">
    <property type="entry name" value="MutY_C"/>
</dbReference>
<evidence type="ECO:0000256" key="13">
    <source>
        <dbReference type="ARBA" id="ARBA00023295"/>
    </source>
</evidence>
<protein>
    <recommendedName>
        <fullName evidence="5 14">Adenine DNA glycosylase</fullName>
        <ecNumber evidence="4 14">3.2.2.31</ecNumber>
    </recommendedName>
</protein>
<evidence type="ECO:0000256" key="11">
    <source>
        <dbReference type="ARBA" id="ARBA00023014"/>
    </source>
</evidence>
<keyword evidence="11" id="KW-0411">Iron-sulfur</keyword>
<dbReference type="GO" id="GO:0032357">
    <property type="term" value="F:oxidized purine DNA binding"/>
    <property type="evidence" value="ECO:0007669"/>
    <property type="project" value="TreeGrafter"/>
</dbReference>
<proteinExistence type="inferred from homology"/>
<dbReference type="InterPro" id="IPR004035">
    <property type="entry name" value="Endouclease-III_FeS-bd_BS"/>
</dbReference>
<dbReference type="InterPro" id="IPR015797">
    <property type="entry name" value="NUDIX_hydrolase-like_dom_sf"/>
</dbReference>
<keyword evidence="9 16" id="KW-0378">Hydrolase</keyword>
<dbReference type="InterPro" id="IPR044298">
    <property type="entry name" value="MIG/MutY"/>
</dbReference>
<keyword evidence="13 14" id="KW-0326">Glycosidase</keyword>
<evidence type="ECO:0000256" key="8">
    <source>
        <dbReference type="ARBA" id="ARBA00022763"/>
    </source>
</evidence>
<evidence type="ECO:0000256" key="5">
    <source>
        <dbReference type="ARBA" id="ARBA00022023"/>
    </source>
</evidence>
<comment type="similarity">
    <text evidence="3 14">Belongs to the Nth/MutY family.</text>
</comment>
<evidence type="ECO:0000256" key="4">
    <source>
        <dbReference type="ARBA" id="ARBA00012045"/>
    </source>
</evidence>
<evidence type="ECO:0000256" key="3">
    <source>
        <dbReference type="ARBA" id="ARBA00008343"/>
    </source>
</evidence>
<keyword evidence="10 14" id="KW-0408">Iron</keyword>
<comment type="cofactor">
    <cofactor evidence="14">
        <name>[4Fe-4S] cluster</name>
        <dbReference type="ChEBI" id="CHEBI:49883"/>
    </cofactor>
    <text evidence="14">Binds 1 [4Fe-4S] cluster.</text>
</comment>
<dbReference type="EMBL" id="CP054719">
    <property type="protein sequence ID" value="QOL19794.1"/>
    <property type="molecule type" value="Genomic_DNA"/>
</dbReference>
<evidence type="ECO:0000313" key="16">
    <source>
        <dbReference type="EMBL" id="QOL19794.1"/>
    </source>
</evidence>
<sequence length="341" mass="38235">MNSKISDKVLQWYDANRRTLPWRYEQVQIADPYRVWLSEMMLQQTQVDTVIPYFQKFTAKWPTVNDLASADLDDVLHMWQGLGYYARARNLHKCAKTISEQFDGAFPRSPEELANLPGIGPYASAAIAAIAFNVPATVVDGNVARIVSRVFGFSTPIQQNQKQIYSAAESLTPLLRAGDYAQALMDIGSGICTPRSPKCQTCPLHTDCKAYASGIPEQFPGKLIKPSIPTRYAVAFICIKDNNILLRKRTGEKMLHGLWELPGSDWYADSLPELPDEMQAPYADVKHTFSHFHLITRVVQASEIDPEYLNGAEVACNINELDQLALSTLTKKLLKVRNRNG</sequence>
<keyword evidence="12" id="KW-0234">DNA repair</keyword>
<evidence type="ECO:0000256" key="1">
    <source>
        <dbReference type="ARBA" id="ARBA00000843"/>
    </source>
</evidence>
<dbReference type="PROSITE" id="PS00764">
    <property type="entry name" value="ENDONUCLEASE_III_1"/>
    <property type="match status" value="1"/>
</dbReference>
<dbReference type="GO" id="GO:0051539">
    <property type="term" value="F:4 iron, 4 sulfur cluster binding"/>
    <property type="evidence" value="ECO:0007669"/>
    <property type="project" value="UniProtKB-UniRule"/>
</dbReference>
<dbReference type="RefSeq" id="WP_350332536.1">
    <property type="nucleotide sequence ID" value="NZ_CP054719.1"/>
</dbReference>
<dbReference type="InterPro" id="IPR011257">
    <property type="entry name" value="DNA_glycosylase"/>
</dbReference>
<dbReference type="Proteomes" id="UP000594001">
    <property type="component" value="Chromosome"/>
</dbReference>
<keyword evidence="8 14" id="KW-0227">DNA damage</keyword>
<dbReference type="SMART" id="SM00525">
    <property type="entry name" value="FES"/>
    <property type="match status" value="1"/>
</dbReference>
<dbReference type="GO" id="GO:0035485">
    <property type="term" value="F:adenine/guanine mispair binding"/>
    <property type="evidence" value="ECO:0007669"/>
    <property type="project" value="TreeGrafter"/>
</dbReference>
<feature type="domain" description="HhH-GPD" evidence="15">
    <location>
        <begin position="41"/>
        <end position="190"/>
    </location>
</feature>
<dbReference type="GO" id="GO:0006298">
    <property type="term" value="P:mismatch repair"/>
    <property type="evidence" value="ECO:0007669"/>
    <property type="project" value="TreeGrafter"/>
</dbReference>
<dbReference type="Pfam" id="PF00633">
    <property type="entry name" value="HHH"/>
    <property type="match status" value="1"/>
</dbReference>
<reference evidence="16 17" key="1">
    <citation type="submission" date="2020-06" db="EMBL/GenBank/DDBJ databases">
        <title>The endosymbiont of the kinetoplastid Bodo saltans is a Paracaedibacter-like alpha-proteobacterium possessing a putative toxin-antitoxin system.</title>
        <authorList>
            <person name="Midha S."/>
            <person name="Rigden D.J."/>
            <person name="Siozios S."/>
            <person name="Hurst G.D.D."/>
            <person name="Jackson A.P."/>
        </authorList>
    </citation>
    <scope>NUCLEOTIDE SEQUENCE [LARGE SCALE GENOMIC DNA]</scope>
    <source>
        <strain evidence="16">Lake Konstanz</strain>
    </source>
</reference>
<gene>
    <name evidence="16" type="primary">mutY</name>
    <name evidence="16" type="ORF">CPBP_00563</name>
</gene>
<dbReference type="CDD" id="cd00056">
    <property type="entry name" value="ENDO3c"/>
    <property type="match status" value="1"/>
</dbReference>
<keyword evidence="7" id="KW-0479">Metal-binding</keyword>
<dbReference type="InterPro" id="IPR003265">
    <property type="entry name" value="HhH-GPD_domain"/>
</dbReference>
<dbReference type="Pfam" id="PF14815">
    <property type="entry name" value="NUDIX_4"/>
    <property type="match status" value="1"/>
</dbReference>
<dbReference type="GO" id="GO:0034039">
    <property type="term" value="F:8-oxo-7,8-dihydroguanine DNA N-glycosylase activity"/>
    <property type="evidence" value="ECO:0007669"/>
    <property type="project" value="TreeGrafter"/>
</dbReference>
<dbReference type="KEGG" id="pbal:CPBP_00563"/>
<evidence type="ECO:0000256" key="9">
    <source>
        <dbReference type="ARBA" id="ARBA00022801"/>
    </source>
</evidence>
<dbReference type="SUPFAM" id="SSF48150">
    <property type="entry name" value="DNA-glycosylase"/>
    <property type="match status" value="1"/>
</dbReference>
<dbReference type="PANTHER" id="PTHR42944">
    <property type="entry name" value="ADENINE DNA GLYCOSYLASE"/>
    <property type="match status" value="1"/>
</dbReference>
<dbReference type="Gene3D" id="3.90.79.10">
    <property type="entry name" value="Nucleoside Triphosphate Pyrophosphohydrolase"/>
    <property type="match status" value="1"/>
</dbReference>
<dbReference type="InterPro" id="IPR003651">
    <property type="entry name" value="Endonuclease3_FeS-loop_motif"/>
</dbReference>
<keyword evidence="17" id="KW-1185">Reference proteome</keyword>
<accession>A0A7L9RT82</accession>
<dbReference type="Pfam" id="PF00730">
    <property type="entry name" value="HhH-GPD"/>
    <property type="match status" value="1"/>
</dbReference>
<dbReference type="EC" id="3.2.2.31" evidence="4 14"/>
<dbReference type="Pfam" id="PF10576">
    <property type="entry name" value="EndIII_4Fe-2S"/>
    <property type="match status" value="1"/>
</dbReference>
<dbReference type="InterPro" id="IPR005760">
    <property type="entry name" value="A/G_AdeGlyc_MutY"/>
</dbReference>
<evidence type="ECO:0000256" key="6">
    <source>
        <dbReference type="ARBA" id="ARBA00022485"/>
    </source>
</evidence>
<dbReference type="InterPro" id="IPR023170">
    <property type="entry name" value="HhH_base_excis_C"/>
</dbReference>
<evidence type="ECO:0000256" key="14">
    <source>
        <dbReference type="RuleBase" id="RU365096"/>
    </source>
</evidence>
<dbReference type="PANTHER" id="PTHR42944:SF1">
    <property type="entry name" value="ADENINE DNA GLYCOSYLASE"/>
    <property type="match status" value="1"/>
</dbReference>
<dbReference type="GO" id="GO:0046872">
    <property type="term" value="F:metal ion binding"/>
    <property type="evidence" value="ECO:0007669"/>
    <property type="project" value="UniProtKB-UniRule"/>
</dbReference>
<dbReference type="NCBIfam" id="TIGR01084">
    <property type="entry name" value="mutY"/>
    <property type="match status" value="1"/>
</dbReference>
<evidence type="ECO:0000256" key="10">
    <source>
        <dbReference type="ARBA" id="ARBA00023004"/>
    </source>
</evidence>
<name>A0A7L9RT82_9PROT</name>
<dbReference type="AlphaFoldDB" id="A0A7L9RT82"/>
<dbReference type="GO" id="GO:0006284">
    <property type="term" value="P:base-excision repair"/>
    <property type="evidence" value="ECO:0007669"/>
    <property type="project" value="UniProtKB-UniRule"/>
</dbReference>
<dbReference type="InterPro" id="IPR000445">
    <property type="entry name" value="HhH_motif"/>
</dbReference>
<evidence type="ECO:0000313" key="17">
    <source>
        <dbReference type="Proteomes" id="UP000594001"/>
    </source>
</evidence>
<evidence type="ECO:0000256" key="12">
    <source>
        <dbReference type="ARBA" id="ARBA00023204"/>
    </source>
</evidence>
<evidence type="ECO:0000256" key="7">
    <source>
        <dbReference type="ARBA" id="ARBA00022723"/>
    </source>
</evidence>
<organism evidence="16 17">
    <name type="scientific">Candidatus Bodocaedibacter vickermanii</name>
    <dbReference type="NCBI Taxonomy" id="2741701"/>
    <lineage>
        <taxon>Bacteria</taxon>
        <taxon>Pseudomonadati</taxon>
        <taxon>Pseudomonadota</taxon>
        <taxon>Alphaproteobacteria</taxon>
        <taxon>Holosporales</taxon>
        <taxon>Candidatus Paracaedibacteraceae</taxon>
        <taxon>Candidatus Bodocaedibacter</taxon>
    </lineage>
</organism>
<evidence type="ECO:0000259" key="15">
    <source>
        <dbReference type="SMART" id="SM00478"/>
    </source>
</evidence>
<comment type="catalytic activity">
    <reaction evidence="1 14">
        <text>Hydrolyzes free adenine bases from 7,8-dihydro-8-oxoguanine:adenine mismatched double-stranded DNA, leaving an apurinic site.</text>
        <dbReference type="EC" id="3.2.2.31"/>
    </reaction>
</comment>
<dbReference type="Gene3D" id="1.10.1670.10">
    <property type="entry name" value="Helix-hairpin-Helix base-excision DNA repair enzymes (C-terminal)"/>
    <property type="match status" value="1"/>
</dbReference>